<evidence type="ECO:0000313" key="7">
    <source>
        <dbReference type="EMBL" id="BEP29954.1"/>
    </source>
</evidence>
<sequence length="245" mass="26474">MRIDNNIKAINNILAGNASSNSPANIAINEGLKAKEKGFNQAINNTKDSINLANTAEGALNTVNDSLQSIKELAIQASNGTLNNDDKVAIQNQIEGLKSSIKDTLKNTDFNTIKVLDNGYDGNVQNSPNANQSENMKIETTTLDTIGIKDFNVLDSNFDIGKIDSAIDKITKSRTEIGAKVNSLETSIQSNQVARENTLSAKESLSDDIASQMMDLKKSQILQQFKNFAQTNKIPTNNSALNLLG</sequence>
<accession>A0AAU9EP99</accession>
<dbReference type="Pfam" id="PF00669">
    <property type="entry name" value="Flagellin_N"/>
    <property type="match status" value="1"/>
</dbReference>
<keyword evidence="4" id="KW-0964">Secreted</keyword>
<dbReference type="SUPFAM" id="SSF64518">
    <property type="entry name" value="Phase 1 flagellin"/>
    <property type="match status" value="1"/>
</dbReference>
<dbReference type="AlphaFoldDB" id="A0AAU9EP99"/>
<comment type="subcellular location">
    <subcellularLocation>
        <location evidence="4">Secreted</location>
    </subcellularLocation>
    <subcellularLocation>
        <location evidence="4">Bacterial flagellum</location>
    </subcellularLocation>
</comment>
<dbReference type="PANTHER" id="PTHR42792:SF2">
    <property type="entry name" value="FLAGELLIN"/>
    <property type="match status" value="1"/>
</dbReference>
<dbReference type="RefSeq" id="WP_338535561.1">
    <property type="nucleotide sequence ID" value="NZ_AP028654.1"/>
</dbReference>
<evidence type="ECO:0000256" key="2">
    <source>
        <dbReference type="ARBA" id="ARBA00020110"/>
    </source>
</evidence>
<evidence type="ECO:0000256" key="3">
    <source>
        <dbReference type="ARBA" id="ARBA00023143"/>
    </source>
</evidence>
<dbReference type="Proteomes" id="UP001321786">
    <property type="component" value="Chromosome"/>
</dbReference>
<feature type="domain" description="Flagellin N-terminal" evidence="5">
    <location>
        <begin position="18"/>
        <end position="118"/>
    </location>
</feature>
<organism evidence="7 8">
    <name type="scientific">Helicovermis profundi</name>
    <dbReference type="NCBI Taxonomy" id="3065157"/>
    <lineage>
        <taxon>Bacteria</taxon>
        <taxon>Bacillati</taxon>
        <taxon>Bacillota</taxon>
        <taxon>Clostridia</taxon>
        <taxon>Helicovermis</taxon>
    </lineage>
</organism>
<keyword evidence="7" id="KW-0282">Flagellum</keyword>
<keyword evidence="8" id="KW-1185">Reference proteome</keyword>
<dbReference type="GO" id="GO:0005576">
    <property type="term" value="C:extracellular region"/>
    <property type="evidence" value="ECO:0007669"/>
    <property type="project" value="UniProtKB-SubCell"/>
</dbReference>
<protein>
    <recommendedName>
        <fullName evidence="2 4">Flagellin</fullName>
    </recommendedName>
</protein>
<evidence type="ECO:0000256" key="1">
    <source>
        <dbReference type="ARBA" id="ARBA00005709"/>
    </source>
</evidence>
<name>A0AAU9EP99_9FIRM</name>
<dbReference type="EMBL" id="AP028654">
    <property type="protein sequence ID" value="BEP29954.1"/>
    <property type="molecule type" value="Genomic_DNA"/>
</dbReference>
<comment type="similarity">
    <text evidence="1 4">Belongs to the bacterial flagellin family.</text>
</comment>
<keyword evidence="3 4" id="KW-0975">Bacterial flagellum</keyword>
<dbReference type="PRINTS" id="PR00207">
    <property type="entry name" value="FLAGELLIN"/>
</dbReference>
<evidence type="ECO:0000256" key="4">
    <source>
        <dbReference type="RuleBase" id="RU362073"/>
    </source>
</evidence>
<reference evidence="7 8" key="1">
    <citation type="submission" date="2023-08" db="EMBL/GenBank/DDBJ databases">
        <title>Helicovermis profunda gen. nov., sp. nov., a novel mesophilic, fermentative bacterium within the Bacillota from a deep-sea hydrothermal vent chimney.</title>
        <authorList>
            <person name="Miyazaki U."/>
            <person name="Mizutani D."/>
            <person name="Hashimoto Y."/>
            <person name="Tame A."/>
            <person name="Sawayama S."/>
            <person name="Miyazaki J."/>
            <person name="Takai K."/>
            <person name="Nakagawa S."/>
        </authorList>
    </citation>
    <scope>NUCLEOTIDE SEQUENCE [LARGE SCALE GENOMIC DNA]</scope>
    <source>
        <strain evidence="7 8">S502</strain>
    </source>
</reference>
<dbReference type="KEGG" id="hprf:HLPR_22850"/>
<dbReference type="GO" id="GO:0009288">
    <property type="term" value="C:bacterial-type flagellum"/>
    <property type="evidence" value="ECO:0007669"/>
    <property type="project" value="UniProtKB-SubCell"/>
</dbReference>
<gene>
    <name evidence="7" type="ORF">HLPR_22850</name>
</gene>
<dbReference type="Pfam" id="PF00700">
    <property type="entry name" value="Flagellin_C"/>
    <property type="match status" value="1"/>
</dbReference>
<proteinExistence type="inferred from homology"/>
<dbReference type="PANTHER" id="PTHR42792">
    <property type="entry name" value="FLAGELLIN"/>
    <property type="match status" value="1"/>
</dbReference>
<dbReference type="Gene3D" id="1.20.1330.10">
    <property type="entry name" value="f41 fragment of flagellin, N-terminal domain"/>
    <property type="match status" value="1"/>
</dbReference>
<dbReference type="GO" id="GO:0005198">
    <property type="term" value="F:structural molecule activity"/>
    <property type="evidence" value="ECO:0007669"/>
    <property type="project" value="UniProtKB-UniRule"/>
</dbReference>
<dbReference type="InterPro" id="IPR001029">
    <property type="entry name" value="Flagellin_N"/>
</dbReference>
<evidence type="ECO:0000259" key="6">
    <source>
        <dbReference type="Pfam" id="PF00700"/>
    </source>
</evidence>
<comment type="function">
    <text evidence="4">Flagellin is the subunit protein which polymerizes to form the filaments of bacterial flagella.</text>
</comment>
<keyword evidence="7" id="KW-0966">Cell projection</keyword>
<evidence type="ECO:0000259" key="5">
    <source>
        <dbReference type="Pfam" id="PF00669"/>
    </source>
</evidence>
<evidence type="ECO:0000313" key="8">
    <source>
        <dbReference type="Proteomes" id="UP001321786"/>
    </source>
</evidence>
<dbReference type="InterPro" id="IPR046358">
    <property type="entry name" value="Flagellin_C"/>
</dbReference>
<dbReference type="InterPro" id="IPR001492">
    <property type="entry name" value="Flagellin"/>
</dbReference>
<feature type="domain" description="Flagellin C-terminal" evidence="6">
    <location>
        <begin position="160"/>
        <end position="235"/>
    </location>
</feature>
<keyword evidence="7" id="KW-0969">Cilium</keyword>